<name>A0ABR0M392_9PEZI</name>
<protein>
    <submittedName>
        <fullName evidence="1">Uncharacterized protein</fullName>
    </submittedName>
</protein>
<dbReference type="EMBL" id="JAVRRA010002086">
    <property type="protein sequence ID" value="KAK5278434.1"/>
    <property type="molecule type" value="Genomic_DNA"/>
</dbReference>
<evidence type="ECO:0000313" key="1">
    <source>
        <dbReference type="EMBL" id="KAK5278434.1"/>
    </source>
</evidence>
<keyword evidence="2" id="KW-1185">Reference proteome</keyword>
<evidence type="ECO:0000313" key="2">
    <source>
        <dbReference type="Proteomes" id="UP001357485"/>
    </source>
</evidence>
<feature type="non-terminal residue" evidence="1">
    <location>
        <position position="1"/>
    </location>
</feature>
<sequence>LCHGQDEEGRRTTFVLRSANIDIQLTTPGRTYDGRNTGPQICKIQERSVISTAGGRKRICWGHGRRAGMSLLSGS</sequence>
<accession>A0ABR0M392</accession>
<organism evidence="1 2">
    <name type="scientific">Cryomyces antarcticus</name>
    <dbReference type="NCBI Taxonomy" id="329879"/>
    <lineage>
        <taxon>Eukaryota</taxon>
        <taxon>Fungi</taxon>
        <taxon>Dikarya</taxon>
        <taxon>Ascomycota</taxon>
        <taxon>Pezizomycotina</taxon>
        <taxon>Dothideomycetes</taxon>
        <taxon>Dothideomycetes incertae sedis</taxon>
        <taxon>Cryomyces</taxon>
    </lineage>
</organism>
<comment type="caution">
    <text evidence="1">The sequence shown here is derived from an EMBL/GenBank/DDBJ whole genome shotgun (WGS) entry which is preliminary data.</text>
</comment>
<proteinExistence type="predicted"/>
<dbReference type="Proteomes" id="UP001357485">
    <property type="component" value="Unassembled WGS sequence"/>
</dbReference>
<feature type="non-terminal residue" evidence="1">
    <location>
        <position position="75"/>
    </location>
</feature>
<gene>
    <name evidence="1" type="ORF">LTR16_008621</name>
</gene>
<reference evidence="1 2" key="1">
    <citation type="submission" date="2023-08" db="EMBL/GenBank/DDBJ databases">
        <title>Black Yeasts Isolated from many extreme environments.</title>
        <authorList>
            <person name="Coleine C."/>
            <person name="Stajich J.E."/>
            <person name="Selbmann L."/>
        </authorList>
    </citation>
    <scope>NUCLEOTIDE SEQUENCE [LARGE SCALE GENOMIC DNA]</scope>
    <source>
        <strain evidence="1 2">CCFEE 536</strain>
    </source>
</reference>